<comment type="caution">
    <text evidence="1">The sequence shown here is derived from an EMBL/GenBank/DDBJ whole genome shotgun (WGS) entry which is preliminary data.</text>
</comment>
<dbReference type="AlphaFoldDB" id="A0A645FPN8"/>
<proteinExistence type="predicted"/>
<evidence type="ECO:0000313" key="1">
    <source>
        <dbReference type="EMBL" id="MPN14153.1"/>
    </source>
</evidence>
<sequence length="92" mass="10000">MALSEQKHWATVMTVATAVITLLAHAHGPLKTGLPRENEEQHLHDHWLPAKRSLSPIKQTAARQGDTLPAGLLLPVSFTITASGNLLKVAMY</sequence>
<organism evidence="1">
    <name type="scientific">bioreactor metagenome</name>
    <dbReference type="NCBI Taxonomy" id="1076179"/>
    <lineage>
        <taxon>unclassified sequences</taxon>
        <taxon>metagenomes</taxon>
        <taxon>ecological metagenomes</taxon>
    </lineage>
</organism>
<reference evidence="1" key="1">
    <citation type="submission" date="2019-08" db="EMBL/GenBank/DDBJ databases">
        <authorList>
            <person name="Kucharzyk K."/>
            <person name="Murdoch R.W."/>
            <person name="Higgins S."/>
            <person name="Loffler F."/>
        </authorList>
    </citation>
    <scope>NUCLEOTIDE SEQUENCE</scope>
</reference>
<accession>A0A645FPN8</accession>
<gene>
    <name evidence="1" type="ORF">SDC9_161479</name>
</gene>
<name>A0A645FPN8_9ZZZZ</name>
<protein>
    <submittedName>
        <fullName evidence="1">Uncharacterized protein</fullName>
    </submittedName>
</protein>
<dbReference type="EMBL" id="VSSQ01060745">
    <property type="protein sequence ID" value="MPN14153.1"/>
    <property type="molecule type" value="Genomic_DNA"/>
</dbReference>